<evidence type="ECO:0000256" key="17">
    <source>
        <dbReference type="SAM" id="Phobius"/>
    </source>
</evidence>
<proteinExistence type="inferred from homology"/>
<keyword evidence="13 17" id="KW-0472">Membrane</keyword>
<evidence type="ECO:0000256" key="10">
    <source>
        <dbReference type="ARBA" id="ARBA00022840"/>
    </source>
</evidence>
<evidence type="ECO:0000256" key="11">
    <source>
        <dbReference type="ARBA" id="ARBA00022989"/>
    </source>
</evidence>
<feature type="domain" description="Histidine kinase" evidence="18">
    <location>
        <begin position="689"/>
        <end position="911"/>
    </location>
</feature>
<comment type="subcellular location">
    <subcellularLocation>
        <location evidence="2">Membrane</location>
    </subcellularLocation>
</comment>
<dbReference type="InterPro" id="IPR001789">
    <property type="entry name" value="Sig_transdc_resp-reg_receiver"/>
</dbReference>
<dbReference type="CDD" id="cd00082">
    <property type="entry name" value="HisKA"/>
    <property type="match status" value="1"/>
</dbReference>
<dbReference type="FunFam" id="3.30.565.10:FF:000010">
    <property type="entry name" value="Sensor histidine kinase RcsC"/>
    <property type="match status" value="1"/>
</dbReference>
<evidence type="ECO:0000256" key="16">
    <source>
        <dbReference type="SAM" id="Coils"/>
    </source>
</evidence>
<comment type="similarity">
    <text evidence="3">In the N-terminal section; belongs to the phytochrome family.</text>
</comment>
<feature type="transmembrane region" description="Helical" evidence="17">
    <location>
        <begin position="288"/>
        <end position="321"/>
    </location>
</feature>
<dbReference type="GO" id="GO:0016020">
    <property type="term" value="C:membrane"/>
    <property type="evidence" value="ECO:0007669"/>
    <property type="project" value="UniProtKB-SubCell"/>
</dbReference>
<dbReference type="SMART" id="SM00388">
    <property type="entry name" value="HisKA"/>
    <property type="match status" value="1"/>
</dbReference>
<keyword evidence="16" id="KW-0175">Coiled coil</keyword>
<dbReference type="Proteomes" id="UP000654482">
    <property type="component" value="Unassembled WGS sequence"/>
</dbReference>
<dbReference type="RefSeq" id="WP_194029389.1">
    <property type="nucleotide sequence ID" value="NZ_JADEWZ010000013.1"/>
</dbReference>
<evidence type="ECO:0000256" key="9">
    <source>
        <dbReference type="ARBA" id="ARBA00022777"/>
    </source>
</evidence>
<dbReference type="PROSITE" id="PS50110">
    <property type="entry name" value="RESPONSE_REGULATORY"/>
    <property type="match status" value="1"/>
</dbReference>
<evidence type="ECO:0000259" key="19">
    <source>
        <dbReference type="PROSITE" id="PS50110"/>
    </source>
</evidence>
<evidence type="ECO:0000256" key="3">
    <source>
        <dbReference type="ARBA" id="ARBA00006402"/>
    </source>
</evidence>
<dbReference type="Gene3D" id="3.30.450.20">
    <property type="entry name" value="PAS domain"/>
    <property type="match status" value="1"/>
</dbReference>
<dbReference type="GO" id="GO:0005524">
    <property type="term" value="F:ATP binding"/>
    <property type="evidence" value="ECO:0007669"/>
    <property type="project" value="UniProtKB-KW"/>
</dbReference>
<feature type="transmembrane region" description="Helical" evidence="17">
    <location>
        <begin position="467"/>
        <end position="488"/>
    </location>
</feature>
<dbReference type="PRINTS" id="PR00344">
    <property type="entry name" value="BCTRLSENSOR"/>
</dbReference>
<dbReference type="InterPro" id="IPR005467">
    <property type="entry name" value="His_kinase_dom"/>
</dbReference>
<keyword evidence="11 17" id="KW-1133">Transmembrane helix</keyword>
<dbReference type="InterPro" id="IPR035965">
    <property type="entry name" value="PAS-like_dom_sf"/>
</dbReference>
<keyword evidence="5 15" id="KW-0597">Phosphoprotein</keyword>
<evidence type="ECO:0000256" key="6">
    <source>
        <dbReference type="ARBA" id="ARBA00022679"/>
    </source>
</evidence>
<name>A0A8J7IU55_9CYAN</name>
<dbReference type="Pfam" id="PF00512">
    <property type="entry name" value="HisKA"/>
    <property type="match status" value="1"/>
</dbReference>
<dbReference type="Gene3D" id="1.10.287.130">
    <property type="match status" value="1"/>
</dbReference>
<feature type="transmembrane region" description="Helical" evidence="17">
    <location>
        <begin position="398"/>
        <end position="417"/>
    </location>
</feature>
<dbReference type="SUPFAM" id="SSF55874">
    <property type="entry name" value="ATPase domain of HSP90 chaperone/DNA topoisomerase II/histidine kinase"/>
    <property type="match status" value="1"/>
</dbReference>
<dbReference type="AlphaFoldDB" id="A0A8J7IU55"/>
<evidence type="ECO:0000256" key="7">
    <source>
        <dbReference type="ARBA" id="ARBA00022692"/>
    </source>
</evidence>
<feature type="modified residue" description="4-aspartylphosphate" evidence="15">
    <location>
        <position position="986"/>
    </location>
</feature>
<dbReference type="GO" id="GO:0006355">
    <property type="term" value="P:regulation of DNA-templated transcription"/>
    <property type="evidence" value="ECO:0007669"/>
    <property type="project" value="InterPro"/>
</dbReference>
<dbReference type="SUPFAM" id="SSF52172">
    <property type="entry name" value="CheY-like"/>
    <property type="match status" value="1"/>
</dbReference>
<keyword evidence="12" id="KW-0902">Two-component regulatory system</keyword>
<dbReference type="Gene3D" id="1.20.1740.10">
    <property type="entry name" value="Amino acid/polyamine transporter I"/>
    <property type="match status" value="1"/>
</dbReference>
<dbReference type="Pfam" id="PF00989">
    <property type="entry name" value="PAS"/>
    <property type="match status" value="1"/>
</dbReference>
<feature type="transmembrane region" description="Helical" evidence="17">
    <location>
        <begin position="500"/>
        <end position="525"/>
    </location>
</feature>
<dbReference type="SMART" id="SM00091">
    <property type="entry name" value="PAS"/>
    <property type="match status" value="1"/>
</dbReference>
<dbReference type="Pfam" id="PF02518">
    <property type="entry name" value="HATPase_c"/>
    <property type="match status" value="1"/>
</dbReference>
<dbReference type="SMART" id="SM00387">
    <property type="entry name" value="HATPase_c"/>
    <property type="match status" value="1"/>
</dbReference>
<dbReference type="CDD" id="cd17546">
    <property type="entry name" value="REC_hyHK_CKI1_RcsC-like"/>
    <property type="match status" value="1"/>
</dbReference>
<feature type="transmembrane region" description="Helical" evidence="17">
    <location>
        <begin position="55"/>
        <end position="72"/>
    </location>
</feature>
<dbReference type="InterPro" id="IPR004358">
    <property type="entry name" value="Sig_transdc_His_kin-like_C"/>
</dbReference>
<feature type="transmembrane region" description="Helical" evidence="17">
    <location>
        <begin position="246"/>
        <end position="268"/>
    </location>
</feature>
<comment type="caution">
    <text evidence="20">The sequence shown here is derived from an EMBL/GenBank/DDBJ whole genome shotgun (WGS) entry which is preliminary data.</text>
</comment>
<feature type="transmembrane region" description="Helical" evidence="17">
    <location>
        <begin position="366"/>
        <end position="386"/>
    </location>
</feature>
<evidence type="ECO:0000313" key="20">
    <source>
        <dbReference type="EMBL" id="MBE9116293.1"/>
    </source>
</evidence>
<keyword evidence="9" id="KW-0418">Kinase</keyword>
<dbReference type="Pfam" id="PF00072">
    <property type="entry name" value="Response_reg"/>
    <property type="match status" value="1"/>
</dbReference>
<dbReference type="EMBL" id="JADEWZ010000013">
    <property type="protein sequence ID" value="MBE9116293.1"/>
    <property type="molecule type" value="Genomic_DNA"/>
</dbReference>
<dbReference type="FunFam" id="1.10.287.130:FF:000004">
    <property type="entry name" value="Ethylene receptor 1"/>
    <property type="match status" value="1"/>
</dbReference>
<dbReference type="SUPFAM" id="SSF47384">
    <property type="entry name" value="Homodimeric domain of signal transducing histidine kinase"/>
    <property type="match status" value="1"/>
</dbReference>
<feature type="transmembrane region" description="Helical" evidence="17">
    <location>
        <begin position="167"/>
        <end position="192"/>
    </location>
</feature>
<dbReference type="InterPro" id="IPR013767">
    <property type="entry name" value="PAS_fold"/>
</dbReference>
<dbReference type="SUPFAM" id="SSF55785">
    <property type="entry name" value="PYP-like sensor domain (PAS domain)"/>
    <property type="match status" value="1"/>
</dbReference>
<dbReference type="SMART" id="SM00448">
    <property type="entry name" value="REC"/>
    <property type="match status" value="1"/>
</dbReference>
<dbReference type="EC" id="2.7.13.3" evidence="4"/>
<dbReference type="InterPro" id="IPR003594">
    <property type="entry name" value="HATPase_dom"/>
</dbReference>
<feature type="transmembrane region" description="Helical" evidence="17">
    <location>
        <begin position="212"/>
        <end position="234"/>
    </location>
</feature>
<keyword evidence="6" id="KW-0808">Transferase</keyword>
<feature type="coiled-coil region" evidence="16">
    <location>
        <begin position="637"/>
        <end position="675"/>
    </location>
</feature>
<accession>A0A8J7IU55</accession>
<evidence type="ECO:0000256" key="14">
    <source>
        <dbReference type="ARBA" id="ARBA00074306"/>
    </source>
</evidence>
<evidence type="ECO:0000256" key="4">
    <source>
        <dbReference type="ARBA" id="ARBA00012438"/>
    </source>
</evidence>
<dbReference type="GO" id="GO:0000155">
    <property type="term" value="F:phosphorelay sensor kinase activity"/>
    <property type="evidence" value="ECO:0007669"/>
    <property type="project" value="InterPro"/>
</dbReference>
<keyword evidence="8" id="KW-0547">Nucleotide-binding</keyword>
<evidence type="ECO:0000256" key="1">
    <source>
        <dbReference type="ARBA" id="ARBA00000085"/>
    </source>
</evidence>
<keyword evidence="7 17" id="KW-0812">Transmembrane</keyword>
<evidence type="ECO:0000256" key="15">
    <source>
        <dbReference type="PROSITE-ProRule" id="PRU00169"/>
    </source>
</evidence>
<feature type="transmembrane region" description="Helical" evidence="17">
    <location>
        <begin position="143"/>
        <end position="160"/>
    </location>
</feature>
<protein>
    <recommendedName>
        <fullName evidence="14">Circadian input-output histidine kinase CikA</fullName>
        <ecNumber evidence="4">2.7.13.3</ecNumber>
    </recommendedName>
</protein>
<evidence type="ECO:0000256" key="8">
    <source>
        <dbReference type="ARBA" id="ARBA00022741"/>
    </source>
</evidence>
<dbReference type="Gene3D" id="3.40.50.2300">
    <property type="match status" value="1"/>
</dbReference>
<dbReference type="InterPro" id="IPR036890">
    <property type="entry name" value="HATPase_C_sf"/>
</dbReference>
<dbReference type="PANTHER" id="PTHR43047">
    <property type="entry name" value="TWO-COMPONENT HISTIDINE PROTEIN KINASE"/>
    <property type="match status" value="1"/>
</dbReference>
<feature type="transmembrane region" description="Helical" evidence="17">
    <location>
        <begin position="341"/>
        <end position="360"/>
    </location>
</feature>
<feature type="transmembrane region" description="Helical" evidence="17">
    <location>
        <begin position="107"/>
        <end position="131"/>
    </location>
</feature>
<evidence type="ECO:0000256" key="12">
    <source>
        <dbReference type="ARBA" id="ARBA00023012"/>
    </source>
</evidence>
<reference evidence="20" key="1">
    <citation type="submission" date="2020-10" db="EMBL/GenBank/DDBJ databases">
        <authorList>
            <person name="Castelo-Branco R."/>
            <person name="Eusebio N."/>
            <person name="Adriana R."/>
            <person name="Vieira A."/>
            <person name="Brugerolle De Fraissinette N."/>
            <person name="Rezende De Castro R."/>
            <person name="Schneider M.P."/>
            <person name="Vasconcelos V."/>
            <person name="Leao P.N."/>
        </authorList>
    </citation>
    <scope>NUCLEOTIDE SEQUENCE</scope>
    <source>
        <strain evidence="20">LEGE 07157</strain>
    </source>
</reference>
<evidence type="ECO:0000313" key="21">
    <source>
        <dbReference type="Proteomes" id="UP000654482"/>
    </source>
</evidence>
<dbReference type="CDD" id="cd16922">
    <property type="entry name" value="HATPase_EvgS-ArcB-TorS-like"/>
    <property type="match status" value="1"/>
</dbReference>
<dbReference type="InterPro" id="IPR003661">
    <property type="entry name" value="HisK_dim/P_dom"/>
</dbReference>
<comment type="catalytic activity">
    <reaction evidence="1">
        <text>ATP + protein L-histidine = ADP + protein N-phospho-L-histidine.</text>
        <dbReference type="EC" id="2.7.13.3"/>
    </reaction>
</comment>
<feature type="domain" description="Response regulatory" evidence="19">
    <location>
        <begin position="937"/>
        <end position="1053"/>
    </location>
</feature>
<keyword evidence="10" id="KW-0067">ATP-binding</keyword>
<organism evidence="20 21">
    <name type="scientific">Lusitaniella coriacea LEGE 07157</name>
    <dbReference type="NCBI Taxonomy" id="945747"/>
    <lineage>
        <taxon>Bacteria</taxon>
        <taxon>Bacillati</taxon>
        <taxon>Cyanobacteriota</taxon>
        <taxon>Cyanophyceae</taxon>
        <taxon>Spirulinales</taxon>
        <taxon>Lusitaniellaceae</taxon>
        <taxon>Lusitaniella</taxon>
    </lineage>
</organism>
<dbReference type="InterPro" id="IPR011006">
    <property type="entry name" value="CheY-like_superfamily"/>
</dbReference>
<evidence type="ECO:0000256" key="2">
    <source>
        <dbReference type="ARBA" id="ARBA00004370"/>
    </source>
</evidence>
<dbReference type="PROSITE" id="PS50109">
    <property type="entry name" value="HIS_KIN"/>
    <property type="match status" value="1"/>
</dbReference>
<dbReference type="InterPro" id="IPR000014">
    <property type="entry name" value="PAS"/>
</dbReference>
<dbReference type="Gene3D" id="3.30.565.10">
    <property type="entry name" value="Histidine kinase-like ATPase, C-terminal domain"/>
    <property type="match status" value="1"/>
</dbReference>
<dbReference type="CDD" id="cd00130">
    <property type="entry name" value="PAS"/>
    <property type="match status" value="1"/>
</dbReference>
<evidence type="ECO:0000256" key="5">
    <source>
        <dbReference type="ARBA" id="ARBA00022553"/>
    </source>
</evidence>
<evidence type="ECO:0000256" key="13">
    <source>
        <dbReference type="ARBA" id="ARBA00023136"/>
    </source>
</evidence>
<gene>
    <name evidence="20" type="ORF">IQ249_10330</name>
</gene>
<dbReference type="InterPro" id="IPR036097">
    <property type="entry name" value="HisK_dim/P_sf"/>
</dbReference>
<evidence type="ECO:0000259" key="18">
    <source>
        <dbReference type="PROSITE" id="PS50109"/>
    </source>
</evidence>
<keyword evidence="21" id="KW-1185">Reference proteome</keyword>
<sequence length="1146" mass="126197">MPDSKTPIFPVSSKPFPTSPLPRTLSVLEVWGFGLSGLLLWLGPAPAMNAELGTQAIWVWILAAIGGVLLNLQVQYLGMRWSNVSGGTPNYTTKLLKDRPFLARYGAIGYFLGWVSVPAMNGIILTDLIAANLDTLGMTCPETLLKITFTALPFIVALSGTRALGILHLFFVLPAVGFLLVLCTQGLGWLAVSPESPGFLPEQWSSFSFPSWAKWYFLAVYSAYGCETASSFIADNRNPPASLRSLSFAAGLLPIVYIGGSWLLMRLATDPALGNNAYLHLVAVAQPFWGASATLVVTFLIAAGCLLSSATAAANSPRILYQLARDRAMSPVFGVVSRRGAFGPGLLFTLALSLICLLWGDVARVVMVTGTGYLCGMIAIHLGLWLRRGEGGVFLPRWALGFLIIEGVVLIVGGIAWSWQDLLLGLALPVVVLGLDRAIAHAAIPYFKPQWWKQHYRSRSTPALDNFLTVQILVLLLLACGGVTMGWYARAILASSQGGILTNLLVILLLVIGFVGVAIACWTSLPQSAAIIEARDRAERLFAIAQDSVIVLDENGTIQKINPVTATLFNRPDFDLIGQPLNRYLTHLPDAIEQWSKRSEQTFIRESQSLTLELSISELTHDDIPEYLIILRDITEQKRSEQSLKRSEAQLREQAQELEIRVQARTAELTRAKEQADAANAAKSTFIASMSHELRTPLNAILGFSQLMSRSQTLSPDNQENVSIIIRSGEHLLTLINNVLDLSKIEAGKTALNPNKFDLYRLLEDIHDLFQFQAEEKGLHLLVEYAEDTPRYVCTDEVKLRQVLINLVNNALKFTEEGGVAVRVAAQGSNREKVQTLRLEVEDTGAGIAPEELDRLFEAFSQTETGKKAQEGTGLGLPISRKFIQLMGGEIEVTSQVGEGTKIRFEIQLTTVEADAIAIKQPKRRVIALKPNQPRYRILIVDDKSVNRQLLLKLLAPLGFELQEAQNGQEAVEIWQQWEPHLIWMDMRMPIMDGYRATQKIKATPQGQATVIIALTASVFEEEKAVVLSAGCDDFLRKPVREEQIFRAMEEHLGVSYIYDRSMPTKTIAHREALTPEAIAELPESLVANLNQAVIASNLDSIAVVTDQIALENAPLAQALKHCLHNFEYDKVLTLLEKNVGNLHEI</sequence>